<dbReference type="Gene3D" id="1.20.1440.110">
    <property type="entry name" value="acylaminoacyl peptidase"/>
    <property type="match status" value="1"/>
</dbReference>
<sequence length="102" mass="11692">MLQLSPNPTFHFELLPVLGSARYFGADIAEILKVAQDIISGDFKSWSTKFLSLAEWALSTIDYNKTYNKDTLRDIYFRASSYFRCADFFLHGNPDDARINSL</sequence>
<gene>
    <name evidence="1" type="ORF">OIDMADRAFT_53870</name>
</gene>
<dbReference type="OrthoDB" id="249703at2759"/>
<name>A0A0C3H2H9_OIDMZ</name>
<organism evidence="1 2">
    <name type="scientific">Oidiodendron maius (strain Zn)</name>
    <dbReference type="NCBI Taxonomy" id="913774"/>
    <lineage>
        <taxon>Eukaryota</taxon>
        <taxon>Fungi</taxon>
        <taxon>Dikarya</taxon>
        <taxon>Ascomycota</taxon>
        <taxon>Pezizomycotina</taxon>
        <taxon>Leotiomycetes</taxon>
        <taxon>Leotiomycetes incertae sedis</taxon>
        <taxon>Myxotrichaceae</taxon>
        <taxon>Oidiodendron</taxon>
    </lineage>
</organism>
<dbReference type="Proteomes" id="UP000054321">
    <property type="component" value="Unassembled WGS sequence"/>
</dbReference>
<keyword evidence="2" id="KW-1185">Reference proteome</keyword>
<evidence type="ECO:0008006" key="3">
    <source>
        <dbReference type="Google" id="ProtNLM"/>
    </source>
</evidence>
<proteinExistence type="predicted"/>
<dbReference type="EMBL" id="KN832875">
    <property type="protein sequence ID" value="KIN02361.1"/>
    <property type="molecule type" value="Genomic_DNA"/>
</dbReference>
<protein>
    <recommendedName>
        <fullName evidence="3">DNA/RNA-binding domain-containing protein</fullName>
    </recommendedName>
</protein>
<accession>A0A0C3H2H9</accession>
<dbReference type="STRING" id="913774.A0A0C3H2H9"/>
<dbReference type="InParanoid" id="A0A0C3H2H9"/>
<reference evidence="1 2" key="1">
    <citation type="submission" date="2014-04" db="EMBL/GenBank/DDBJ databases">
        <authorList>
            <consortium name="DOE Joint Genome Institute"/>
            <person name="Kuo A."/>
            <person name="Martino E."/>
            <person name="Perotto S."/>
            <person name="Kohler A."/>
            <person name="Nagy L.G."/>
            <person name="Floudas D."/>
            <person name="Copeland A."/>
            <person name="Barry K.W."/>
            <person name="Cichocki N."/>
            <person name="Veneault-Fourrey C."/>
            <person name="LaButti K."/>
            <person name="Lindquist E.A."/>
            <person name="Lipzen A."/>
            <person name="Lundell T."/>
            <person name="Morin E."/>
            <person name="Murat C."/>
            <person name="Sun H."/>
            <person name="Tunlid A."/>
            <person name="Henrissat B."/>
            <person name="Grigoriev I.V."/>
            <person name="Hibbett D.S."/>
            <person name="Martin F."/>
            <person name="Nordberg H.P."/>
            <person name="Cantor M.N."/>
            <person name="Hua S.X."/>
        </authorList>
    </citation>
    <scope>NUCLEOTIDE SEQUENCE [LARGE SCALE GENOMIC DNA]</scope>
    <source>
        <strain evidence="1 2">Zn</strain>
    </source>
</reference>
<dbReference type="AlphaFoldDB" id="A0A0C3H2H9"/>
<reference evidence="2" key="2">
    <citation type="submission" date="2015-01" db="EMBL/GenBank/DDBJ databases">
        <title>Evolutionary Origins and Diversification of the Mycorrhizal Mutualists.</title>
        <authorList>
            <consortium name="DOE Joint Genome Institute"/>
            <consortium name="Mycorrhizal Genomics Consortium"/>
            <person name="Kohler A."/>
            <person name="Kuo A."/>
            <person name="Nagy L.G."/>
            <person name="Floudas D."/>
            <person name="Copeland A."/>
            <person name="Barry K.W."/>
            <person name="Cichocki N."/>
            <person name="Veneault-Fourrey C."/>
            <person name="LaButti K."/>
            <person name="Lindquist E.A."/>
            <person name="Lipzen A."/>
            <person name="Lundell T."/>
            <person name="Morin E."/>
            <person name="Murat C."/>
            <person name="Riley R."/>
            <person name="Ohm R."/>
            <person name="Sun H."/>
            <person name="Tunlid A."/>
            <person name="Henrissat B."/>
            <person name="Grigoriev I.V."/>
            <person name="Hibbett D.S."/>
            <person name="Martin F."/>
        </authorList>
    </citation>
    <scope>NUCLEOTIDE SEQUENCE [LARGE SCALE GENOMIC DNA]</scope>
    <source>
        <strain evidence="2">Zn</strain>
    </source>
</reference>
<evidence type="ECO:0000313" key="2">
    <source>
        <dbReference type="Proteomes" id="UP000054321"/>
    </source>
</evidence>
<evidence type="ECO:0000313" key="1">
    <source>
        <dbReference type="EMBL" id="KIN02361.1"/>
    </source>
</evidence>
<dbReference type="HOGENOM" id="CLU_2278274_0_0_1"/>